<dbReference type="RefSeq" id="WP_218252067.1">
    <property type="nucleotide sequence ID" value="NZ_JABXWD010000107.1"/>
</dbReference>
<evidence type="ECO:0000313" key="2">
    <source>
        <dbReference type="Proteomes" id="UP001196980"/>
    </source>
</evidence>
<accession>A0ABS6RXR9</accession>
<organism evidence="1 2">
    <name type="scientific">Candidatus Magnetobacterium casense</name>
    <dbReference type="NCBI Taxonomy" id="1455061"/>
    <lineage>
        <taxon>Bacteria</taxon>
        <taxon>Pseudomonadati</taxon>
        <taxon>Nitrospirota</taxon>
        <taxon>Thermodesulfovibrionia</taxon>
        <taxon>Thermodesulfovibrionales</taxon>
        <taxon>Candidatus Magnetobacteriaceae</taxon>
        <taxon>Candidatus Magnetobacterium</taxon>
    </lineage>
</organism>
<dbReference type="EMBL" id="JABXWD010000107">
    <property type="protein sequence ID" value="MBV6341432.1"/>
    <property type="molecule type" value="Genomic_DNA"/>
</dbReference>
<gene>
    <name evidence="1" type="ORF">HWQ67_07525</name>
</gene>
<dbReference type="Proteomes" id="UP001196980">
    <property type="component" value="Unassembled WGS sequence"/>
</dbReference>
<reference evidence="1 2" key="1">
    <citation type="journal article" date="2020" name="J Geophys Res Biogeosci">
        <title>Magnetotaxis as an Adaptation to Enable Bacterial Shuttling of Microbial Sulfur and Sulfur Cycling Across Aquatic Oxic#Anoxic Interfaces.</title>
        <authorList>
            <person name="Li J."/>
            <person name="Liu P."/>
            <person name="Wang J."/>
            <person name="Roberts A.P."/>
            <person name="Pan Y."/>
        </authorList>
    </citation>
    <scope>NUCLEOTIDE SEQUENCE [LARGE SCALE GENOMIC DNA]</scope>
    <source>
        <strain evidence="1 2">MYR-1_YQ</strain>
    </source>
</reference>
<proteinExistence type="predicted"/>
<comment type="caution">
    <text evidence="1">The sequence shown here is derived from an EMBL/GenBank/DDBJ whole genome shotgun (WGS) entry which is preliminary data.</text>
</comment>
<sequence length="85" mass="9541">MDVYYVNENMPNNCAMIHHTTANNQGEIDIAHWTRQARIDALISGIGRALGPYYSVKDAIEAAFYTGKPISICGHCFKGYKFDKI</sequence>
<protein>
    <submittedName>
        <fullName evidence="1">Uncharacterized protein</fullName>
    </submittedName>
</protein>
<keyword evidence="2" id="KW-1185">Reference proteome</keyword>
<name>A0ABS6RXR9_9BACT</name>
<evidence type="ECO:0000313" key="1">
    <source>
        <dbReference type="EMBL" id="MBV6341432.1"/>
    </source>
</evidence>